<feature type="compositionally biased region" description="Basic and acidic residues" evidence="1">
    <location>
        <begin position="1"/>
        <end position="13"/>
    </location>
</feature>
<evidence type="ECO:0000313" key="2">
    <source>
        <dbReference type="EMBL" id="KAH3852784.1"/>
    </source>
</evidence>
<dbReference type="Proteomes" id="UP000828390">
    <property type="component" value="Unassembled WGS sequence"/>
</dbReference>
<accession>A0A9D4L7N6</accession>
<feature type="compositionally biased region" description="Polar residues" evidence="1">
    <location>
        <begin position="15"/>
        <end position="28"/>
    </location>
</feature>
<reference evidence="2" key="2">
    <citation type="submission" date="2020-11" db="EMBL/GenBank/DDBJ databases">
        <authorList>
            <person name="McCartney M.A."/>
            <person name="Auch B."/>
            <person name="Kono T."/>
            <person name="Mallez S."/>
            <person name="Becker A."/>
            <person name="Gohl D.M."/>
            <person name="Silverstein K.A.T."/>
            <person name="Koren S."/>
            <person name="Bechman K.B."/>
            <person name="Herman A."/>
            <person name="Abrahante J.E."/>
            <person name="Garbe J."/>
        </authorList>
    </citation>
    <scope>NUCLEOTIDE SEQUENCE</scope>
    <source>
        <strain evidence="2">Duluth1</strain>
        <tissue evidence="2">Whole animal</tissue>
    </source>
</reference>
<evidence type="ECO:0000256" key="1">
    <source>
        <dbReference type="SAM" id="MobiDB-lite"/>
    </source>
</evidence>
<feature type="region of interest" description="Disordered" evidence="1">
    <location>
        <begin position="1"/>
        <end position="41"/>
    </location>
</feature>
<evidence type="ECO:0000313" key="3">
    <source>
        <dbReference type="Proteomes" id="UP000828390"/>
    </source>
</evidence>
<name>A0A9D4L7N6_DREPO</name>
<protein>
    <submittedName>
        <fullName evidence="2">Uncharacterized protein</fullName>
    </submittedName>
</protein>
<comment type="caution">
    <text evidence="2">The sequence shown here is derived from an EMBL/GenBank/DDBJ whole genome shotgun (WGS) entry which is preliminary data.</text>
</comment>
<sequence>MSLDRHTRTEHTIETVLSTRSVKPTGNSARKPPAPEVGTKSLTLPDDVLHLEFKVSISSESAFATYRLCI</sequence>
<dbReference type="EMBL" id="JAIWYP010000003">
    <property type="protein sequence ID" value="KAH3852784.1"/>
    <property type="molecule type" value="Genomic_DNA"/>
</dbReference>
<gene>
    <name evidence="2" type="ORF">DPMN_095304</name>
</gene>
<organism evidence="2 3">
    <name type="scientific">Dreissena polymorpha</name>
    <name type="common">Zebra mussel</name>
    <name type="synonym">Mytilus polymorpha</name>
    <dbReference type="NCBI Taxonomy" id="45954"/>
    <lineage>
        <taxon>Eukaryota</taxon>
        <taxon>Metazoa</taxon>
        <taxon>Spiralia</taxon>
        <taxon>Lophotrochozoa</taxon>
        <taxon>Mollusca</taxon>
        <taxon>Bivalvia</taxon>
        <taxon>Autobranchia</taxon>
        <taxon>Heteroconchia</taxon>
        <taxon>Euheterodonta</taxon>
        <taxon>Imparidentia</taxon>
        <taxon>Neoheterodontei</taxon>
        <taxon>Myida</taxon>
        <taxon>Dreissenoidea</taxon>
        <taxon>Dreissenidae</taxon>
        <taxon>Dreissena</taxon>
    </lineage>
</organism>
<keyword evidence="3" id="KW-1185">Reference proteome</keyword>
<proteinExistence type="predicted"/>
<reference evidence="2" key="1">
    <citation type="journal article" date="2019" name="bioRxiv">
        <title>The Genome of the Zebra Mussel, Dreissena polymorpha: A Resource for Invasive Species Research.</title>
        <authorList>
            <person name="McCartney M.A."/>
            <person name="Auch B."/>
            <person name="Kono T."/>
            <person name="Mallez S."/>
            <person name="Zhang Y."/>
            <person name="Obille A."/>
            <person name="Becker A."/>
            <person name="Abrahante J.E."/>
            <person name="Garbe J."/>
            <person name="Badalamenti J.P."/>
            <person name="Herman A."/>
            <person name="Mangelson H."/>
            <person name="Liachko I."/>
            <person name="Sullivan S."/>
            <person name="Sone E.D."/>
            <person name="Koren S."/>
            <person name="Silverstein K.A.T."/>
            <person name="Beckman K.B."/>
            <person name="Gohl D.M."/>
        </authorList>
    </citation>
    <scope>NUCLEOTIDE SEQUENCE</scope>
    <source>
        <strain evidence="2">Duluth1</strain>
        <tissue evidence="2">Whole animal</tissue>
    </source>
</reference>
<dbReference type="AlphaFoldDB" id="A0A9D4L7N6"/>